<protein>
    <submittedName>
        <fullName evidence="1">Uncharacterized protein</fullName>
    </submittedName>
</protein>
<name>A0A7C8QT35_ORBOL</name>
<accession>A0A7C8QT35</accession>
<dbReference type="EMBL" id="WIWS01000014">
    <property type="protein sequence ID" value="KAF3225595.1"/>
    <property type="molecule type" value="Genomic_DNA"/>
</dbReference>
<organism evidence="1 2">
    <name type="scientific">Orbilia oligospora</name>
    <name type="common">Nematode-trapping fungus</name>
    <name type="synonym">Arthrobotrys oligospora</name>
    <dbReference type="NCBI Taxonomy" id="2813651"/>
    <lineage>
        <taxon>Eukaryota</taxon>
        <taxon>Fungi</taxon>
        <taxon>Dikarya</taxon>
        <taxon>Ascomycota</taxon>
        <taxon>Pezizomycotina</taxon>
        <taxon>Orbiliomycetes</taxon>
        <taxon>Orbiliales</taxon>
        <taxon>Orbiliaceae</taxon>
        <taxon>Orbilia</taxon>
    </lineage>
</organism>
<sequence>MGGSVGLSKFINIRAPSACKILWSRDGGRPPAVAVCLSKMPSYVATLNAARTASRRLKVELRFVTAIKIAALSASKHIDMERWSSQAIYIPDLPEMASPFML</sequence>
<proteinExistence type="predicted"/>
<evidence type="ECO:0000313" key="2">
    <source>
        <dbReference type="Proteomes" id="UP000472727"/>
    </source>
</evidence>
<evidence type="ECO:0000313" key="1">
    <source>
        <dbReference type="EMBL" id="KAF3225595.1"/>
    </source>
</evidence>
<dbReference type="AlphaFoldDB" id="A0A7C8QT35"/>
<comment type="caution">
    <text evidence="1">The sequence shown here is derived from an EMBL/GenBank/DDBJ whole genome shotgun (WGS) entry which is preliminary data.</text>
</comment>
<dbReference type="Proteomes" id="UP000472727">
    <property type="component" value="Unassembled WGS sequence"/>
</dbReference>
<reference evidence="1 2" key="1">
    <citation type="submission" date="2019-06" db="EMBL/GenBank/DDBJ databases">
        <authorList>
            <person name="Palmer J.M."/>
        </authorList>
    </citation>
    <scope>NUCLEOTIDE SEQUENCE [LARGE SCALE GENOMIC DNA]</scope>
    <source>
        <strain evidence="1 2">TWF106</strain>
    </source>
</reference>
<gene>
    <name evidence="1" type="ORF">TWF106_002113</name>
</gene>